<organism evidence="2 3">
    <name type="scientific">Geotrichum candidum</name>
    <name type="common">Oospora lactis</name>
    <name type="synonym">Dipodascus geotrichum</name>
    <dbReference type="NCBI Taxonomy" id="1173061"/>
    <lineage>
        <taxon>Eukaryota</taxon>
        <taxon>Fungi</taxon>
        <taxon>Dikarya</taxon>
        <taxon>Ascomycota</taxon>
        <taxon>Saccharomycotina</taxon>
        <taxon>Dipodascomycetes</taxon>
        <taxon>Dipodascales</taxon>
        <taxon>Dipodascaceae</taxon>
        <taxon>Geotrichum</taxon>
    </lineage>
</organism>
<dbReference type="OrthoDB" id="15108at2759"/>
<name>A0A0J9XAB8_GEOCN</name>
<comment type="caution">
    <text evidence="2">The sequence shown here is derived from an EMBL/GenBank/DDBJ whole genome shotgun (WGS) entry which is preliminary data.</text>
</comment>
<proteinExistence type="predicted"/>
<accession>A0A0J9XAB8</accession>
<gene>
    <name evidence="2" type="ORF">BN980_GECA07s00719g</name>
</gene>
<dbReference type="EMBL" id="CCBN010000007">
    <property type="protein sequence ID" value="CDO54199.1"/>
    <property type="molecule type" value="Genomic_DNA"/>
</dbReference>
<dbReference type="Proteomes" id="UP000242525">
    <property type="component" value="Unassembled WGS sequence"/>
</dbReference>
<evidence type="ECO:0000313" key="2">
    <source>
        <dbReference type="EMBL" id="CDO54199.1"/>
    </source>
</evidence>
<dbReference type="PANTHER" id="PTHR39476">
    <property type="entry name" value="NADH:UBIQUINONE OXIDOREDUCTASE 6.6KD SUBUNIT"/>
    <property type="match status" value="1"/>
</dbReference>
<evidence type="ECO:0000256" key="1">
    <source>
        <dbReference type="SAM" id="Phobius"/>
    </source>
</evidence>
<dbReference type="AlphaFoldDB" id="A0A0J9XAB8"/>
<keyword evidence="3" id="KW-1185">Reference proteome</keyword>
<protein>
    <submittedName>
        <fullName evidence="2">NB5M subunit of mitochondrial NADH:ubiquinone oxidoreductase (Complex I), putative</fullName>
    </submittedName>
</protein>
<keyword evidence="1" id="KW-1133">Transmembrane helix</keyword>
<keyword evidence="1" id="KW-0472">Membrane</keyword>
<evidence type="ECO:0000313" key="3">
    <source>
        <dbReference type="Proteomes" id="UP000242525"/>
    </source>
</evidence>
<sequence>MAGHGHGPHPFIRDEAIESFYHMRENLSTNFRYTKAAGRYAFLALGVVPGLLLFGAYKFAGQLDFVAKRRNESVWRQH</sequence>
<keyword evidence="1" id="KW-0812">Transmembrane</keyword>
<dbReference type="PANTHER" id="PTHR39476:SF1">
    <property type="entry name" value="NADH DEHYDROGENASE [UBIQUINONE] 1 BETA SUBCOMPLEX SUBUNIT 4"/>
    <property type="match status" value="1"/>
</dbReference>
<feature type="transmembrane region" description="Helical" evidence="1">
    <location>
        <begin position="40"/>
        <end position="60"/>
    </location>
</feature>
<reference evidence="2" key="1">
    <citation type="submission" date="2014-03" db="EMBL/GenBank/DDBJ databases">
        <authorList>
            <person name="Casaregola S."/>
        </authorList>
    </citation>
    <scope>NUCLEOTIDE SEQUENCE [LARGE SCALE GENOMIC DNA]</scope>
    <source>
        <strain evidence="2">CLIB 918</strain>
    </source>
</reference>